<dbReference type="RefSeq" id="WP_343859849.1">
    <property type="nucleotide sequence ID" value="NZ_BAAAFD010000005.1"/>
</dbReference>
<sequence>MKNEQILINAFSTSLGIEAAMVTQDLTYNTIPQWDSTAHMILIAELEDQFKVMLDTDDIIDMGSVAKAKEILAKYDIEFDA</sequence>
<reference evidence="2" key="1">
    <citation type="journal article" date="2019" name="Int. J. Syst. Evol. Microbiol.">
        <title>The Global Catalogue of Microorganisms (GCM) 10K type strain sequencing project: providing services to taxonomists for standard genome sequencing and annotation.</title>
        <authorList>
            <consortium name="The Broad Institute Genomics Platform"/>
            <consortium name="The Broad Institute Genome Sequencing Center for Infectious Disease"/>
            <person name="Wu L."/>
            <person name="Ma J."/>
        </authorList>
    </citation>
    <scope>NUCLEOTIDE SEQUENCE [LARGE SCALE GENOMIC DNA]</scope>
    <source>
        <strain evidence="2">JCM 15896</strain>
    </source>
</reference>
<name>A0ABP3WW06_9ALTE</name>
<gene>
    <name evidence="1" type="ORF">GCM10009114_21900</name>
</gene>
<protein>
    <submittedName>
        <fullName evidence="1">Acyl carrier protein</fullName>
    </submittedName>
</protein>
<proteinExistence type="predicted"/>
<dbReference type="SUPFAM" id="SSF47336">
    <property type="entry name" value="ACP-like"/>
    <property type="match status" value="1"/>
</dbReference>
<keyword evidence="2" id="KW-1185">Reference proteome</keyword>
<dbReference type="Proteomes" id="UP001500359">
    <property type="component" value="Unassembled WGS sequence"/>
</dbReference>
<dbReference type="InterPro" id="IPR036736">
    <property type="entry name" value="ACP-like_sf"/>
</dbReference>
<evidence type="ECO:0000313" key="2">
    <source>
        <dbReference type="Proteomes" id="UP001500359"/>
    </source>
</evidence>
<dbReference type="Gene3D" id="1.10.1200.10">
    <property type="entry name" value="ACP-like"/>
    <property type="match status" value="1"/>
</dbReference>
<evidence type="ECO:0000313" key="1">
    <source>
        <dbReference type="EMBL" id="GAA0857168.1"/>
    </source>
</evidence>
<dbReference type="EMBL" id="BAAAFD010000005">
    <property type="protein sequence ID" value="GAA0857168.1"/>
    <property type="molecule type" value="Genomic_DNA"/>
</dbReference>
<organism evidence="1 2">
    <name type="scientific">Aliiglaciecola litoralis</name>
    <dbReference type="NCBI Taxonomy" id="582857"/>
    <lineage>
        <taxon>Bacteria</taxon>
        <taxon>Pseudomonadati</taxon>
        <taxon>Pseudomonadota</taxon>
        <taxon>Gammaproteobacteria</taxon>
        <taxon>Alteromonadales</taxon>
        <taxon>Alteromonadaceae</taxon>
        <taxon>Aliiglaciecola</taxon>
    </lineage>
</organism>
<accession>A0ABP3WW06</accession>
<comment type="caution">
    <text evidence="1">The sequence shown here is derived from an EMBL/GenBank/DDBJ whole genome shotgun (WGS) entry which is preliminary data.</text>
</comment>